<accession>A0ABD3NV47</accession>
<dbReference type="EMBL" id="JABMIG020000392">
    <property type="protein sequence ID" value="KAL3779341.1"/>
    <property type="molecule type" value="Genomic_DNA"/>
</dbReference>
<evidence type="ECO:0000313" key="3">
    <source>
        <dbReference type="Proteomes" id="UP001516023"/>
    </source>
</evidence>
<protein>
    <submittedName>
        <fullName evidence="2">Uncharacterized protein</fullName>
    </submittedName>
</protein>
<feature type="compositionally biased region" description="Low complexity" evidence="1">
    <location>
        <begin position="256"/>
        <end position="267"/>
    </location>
</feature>
<evidence type="ECO:0000313" key="2">
    <source>
        <dbReference type="EMBL" id="KAL3779341.1"/>
    </source>
</evidence>
<comment type="caution">
    <text evidence="2">The sequence shown here is derived from an EMBL/GenBank/DDBJ whole genome shotgun (WGS) entry which is preliminary data.</text>
</comment>
<dbReference type="AlphaFoldDB" id="A0ABD3NV47"/>
<gene>
    <name evidence="2" type="ORF">HJC23_007471</name>
</gene>
<organism evidence="2 3">
    <name type="scientific">Cyclotella cryptica</name>
    <dbReference type="NCBI Taxonomy" id="29204"/>
    <lineage>
        <taxon>Eukaryota</taxon>
        <taxon>Sar</taxon>
        <taxon>Stramenopiles</taxon>
        <taxon>Ochrophyta</taxon>
        <taxon>Bacillariophyta</taxon>
        <taxon>Coscinodiscophyceae</taxon>
        <taxon>Thalassiosirophycidae</taxon>
        <taxon>Stephanodiscales</taxon>
        <taxon>Stephanodiscaceae</taxon>
        <taxon>Cyclotella</taxon>
    </lineage>
</organism>
<evidence type="ECO:0000256" key="1">
    <source>
        <dbReference type="SAM" id="MobiDB-lite"/>
    </source>
</evidence>
<dbReference type="Proteomes" id="UP001516023">
    <property type="component" value="Unassembled WGS sequence"/>
</dbReference>
<sequence length="296" mass="33327">MPVRWSSSTGVKSFSPFARAFLSTIAKSSSKPLEHRPHLPRSALTKSILPRNNQIQQPIQSKLGLGSSSFRTFQSTPPSHQNLRTTLASIASVSKSIALAGTGTLTSTLLALYLATVVETAAHQTLYEYFPHKYYEIREEDLPTCLREREMRRRLTGEVSVERVRGRVWDERYLSVDGWVIPEEGGDSSVGASELLEEEELENALSSVSSWQRRMTEKRERIIAREEREFNKDEGMLSNGERTLSWPLWGESTAFPSSSSPLPSSSSNKNVLERRKVQEEMARKFQESLLSTAMTA</sequence>
<proteinExistence type="predicted"/>
<feature type="region of interest" description="Disordered" evidence="1">
    <location>
        <begin position="254"/>
        <end position="277"/>
    </location>
</feature>
<keyword evidence="3" id="KW-1185">Reference proteome</keyword>
<reference evidence="2 3" key="1">
    <citation type="journal article" date="2020" name="G3 (Bethesda)">
        <title>Improved Reference Genome for Cyclotella cryptica CCMP332, a Model for Cell Wall Morphogenesis, Salinity Adaptation, and Lipid Production in Diatoms (Bacillariophyta).</title>
        <authorList>
            <person name="Roberts W.R."/>
            <person name="Downey K.M."/>
            <person name="Ruck E.C."/>
            <person name="Traller J.C."/>
            <person name="Alverson A.J."/>
        </authorList>
    </citation>
    <scope>NUCLEOTIDE SEQUENCE [LARGE SCALE GENOMIC DNA]</scope>
    <source>
        <strain evidence="2 3">CCMP332</strain>
    </source>
</reference>
<name>A0ABD3NV47_9STRA</name>